<evidence type="ECO:0000256" key="1">
    <source>
        <dbReference type="SAM" id="MobiDB-lite"/>
    </source>
</evidence>
<protein>
    <submittedName>
        <fullName evidence="2">Uncharacterized protein</fullName>
    </submittedName>
</protein>
<reference evidence="2" key="1">
    <citation type="submission" date="2018-11" db="EMBL/GenBank/DDBJ databases">
        <authorList>
            <consortium name="Pathogen Informatics"/>
        </authorList>
    </citation>
    <scope>NUCLEOTIDE SEQUENCE</scope>
</reference>
<sequence>MLPPELKTISGSINVSCHEVECRSRLRHCPGLLRSLFHILRVCLLCPSGSSPQLKTVSSELEDAPQDNVDNADSASFQAPPSVLLSTQLIGASSAVGSTNSQSEPLVKRTSRSLADSHGLEHVLCTLRNLSFALQEICDPIYLSRREQQFQAVTMSSRAARQALSHDRPPNHSQDPGAINCGETSELPIHSHM</sequence>
<dbReference type="AlphaFoldDB" id="A0A3S5FD18"/>
<dbReference type="InterPro" id="IPR011989">
    <property type="entry name" value="ARM-like"/>
</dbReference>
<comment type="caution">
    <text evidence="2">The sequence shown here is derived from an EMBL/GenBank/DDBJ whole genome shotgun (WGS) entry which is preliminary data.</text>
</comment>
<keyword evidence="3" id="KW-1185">Reference proteome</keyword>
<evidence type="ECO:0000313" key="3">
    <source>
        <dbReference type="Proteomes" id="UP000784294"/>
    </source>
</evidence>
<gene>
    <name evidence="2" type="ORF">PXEA_LOCUS9528</name>
</gene>
<dbReference type="EMBL" id="CAAALY010027088">
    <property type="protein sequence ID" value="VEL16088.1"/>
    <property type="molecule type" value="Genomic_DNA"/>
</dbReference>
<name>A0A3S5FD18_9PLAT</name>
<evidence type="ECO:0000313" key="2">
    <source>
        <dbReference type="EMBL" id="VEL16088.1"/>
    </source>
</evidence>
<dbReference type="Proteomes" id="UP000784294">
    <property type="component" value="Unassembled WGS sequence"/>
</dbReference>
<proteinExistence type="predicted"/>
<feature type="region of interest" description="Disordered" evidence="1">
    <location>
        <begin position="157"/>
        <end position="193"/>
    </location>
</feature>
<dbReference type="Gene3D" id="1.25.10.10">
    <property type="entry name" value="Leucine-rich Repeat Variant"/>
    <property type="match status" value="1"/>
</dbReference>
<dbReference type="OrthoDB" id="3245100at2759"/>
<accession>A0A3S5FD18</accession>
<organism evidence="2 3">
    <name type="scientific">Protopolystoma xenopodis</name>
    <dbReference type="NCBI Taxonomy" id="117903"/>
    <lineage>
        <taxon>Eukaryota</taxon>
        <taxon>Metazoa</taxon>
        <taxon>Spiralia</taxon>
        <taxon>Lophotrochozoa</taxon>
        <taxon>Platyhelminthes</taxon>
        <taxon>Monogenea</taxon>
        <taxon>Polyopisthocotylea</taxon>
        <taxon>Polystomatidea</taxon>
        <taxon>Polystomatidae</taxon>
        <taxon>Protopolystoma</taxon>
    </lineage>
</organism>